<dbReference type="Pfam" id="PF07695">
    <property type="entry name" value="7TMR-DISM_7TM"/>
    <property type="match status" value="1"/>
</dbReference>
<keyword evidence="20" id="KW-1185">Reference proteome</keyword>
<dbReference type="Pfam" id="PF02518">
    <property type="entry name" value="HATPase_c"/>
    <property type="match status" value="2"/>
</dbReference>
<evidence type="ECO:0000259" key="18">
    <source>
        <dbReference type="PROSITE" id="PS50110"/>
    </source>
</evidence>
<dbReference type="SMART" id="SM00387">
    <property type="entry name" value="HATPase_c"/>
    <property type="match status" value="2"/>
</dbReference>
<keyword evidence="6 14" id="KW-0597">Phosphoprotein</keyword>
<keyword evidence="5" id="KW-1003">Cell membrane</keyword>
<feature type="transmembrane region" description="Helical" evidence="16">
    <location>
        <begin position="282"/>
        <end position="302"/>
    </location>
</feature>
<evidence type="ECO:0000256" key="7">
    <source>
        <dbReference type="ARBA" id="ARBA00022679"/>
    </source>
</evidence>
<dbReference type="SUPFAM" id="SSF52172">
    <property type="entry name" value="CheY-like"/>
    <property type="match status" value="1"/>
</dbReference>
<protein>
    <recommendedName>
        <fullName evidence="4">Stage 0 sporulation protein A homolog</fullName>
        <ecNumber evidence="3">2.7.13.3</ecNumber>
    </recommendedName>
</protein>
<evidence type="ECO:0000256" key="1">
    <source>
        <dbReference type="ARBA" id="ARBA00000085"/>
    </source>
</evidence>
<feature type="domain" description="Histidine kinase" evidence="17">
    <location>
        <begin position="442"/>
        <end position="659"/>
    </location>
</feature>
<accession>A0A7Y0EFE9</accession>
<keyword evidence="7" id="KW-0808">Transferase</keyword>
<feature type="domain" description="Response regulatory" evidence="18">
    <location>
        <begin position="702"/>
        <end position="819"/>
    </location>
</feature>
<dbReference type="PROSITE" id="PS50110">
    <property type="entry name" value="RESPONSE_REGULATORY"/>
    <property type="match status" value="1"/>
</dbReference>
<keyword evidence="10" id="KW-0067">ATP-binding</keyword>
<reference evidence="19 20" key="2">
    <citation type="submission" date="2020-06" db="EMBL/GenBank/DDBJ databases">
        <title>Complete Genome Sequence of Clostridium muelleri sp. nov. P21T, an Acid-Alcohol Producing Acetogen Isolated from Old Hay.</title>
        <authorList>
            <person name="Duncan K.E."/>
            <person name="Tanner R.S."/>
        </authorList>
    </citation>
    <scope>NUCLEOTIDE SEQUENCE [LARGE SCALE GENOMIC DNA]</scope>
    <source>
        <strain evidence="19 20">P21</strain>
    </source>
</reference>
<dbReference type="Gene3D" id="2.60.120.260">
    <property type="entry name" value="Galactose-binding domain-like"/>
    <property type="match status" value="1"/>
</dbReference>
<evidence type="ECO:0000256" key="2">
    <source>
        <dbReference type="ARBA" id="ARBA00004236"/>
    </source>
</evidence>
<evidence type="ECO:0000256" key="4">
    <source>
        <dbReference type="ARBA" id="ARBA00018672"/>
    </source>
</evidence>
<comment type="subcellular location">
    <subcellularLocation>
        <location evidence="2">Cell membrane</location>
    </subcellularLocation>
</comment>
<dbReference type="GO" id="GO:0009927">
    <property type="term" value="F:histidine phosphotransfer kinase activity"/>
    <property type="evidence" value="ECO:0007669"/>
    <property type="project" value="TreeGrafter"/>
</dbReference>
<evidence type="ECO:0000256" key="5">
    <source>
        <dbReference type="ARBA" id="ARBA00022475"/>
    </source>
</evidence>
<keyword evidence="9" id="KW-0418">Kinase</keyword>
<dbReference type="EMBL" id="JABBNI010000012">
    <property type="protein sequence ID" value="NMM62391.1"/>
    <property type="molecule type" value="Genomic_DNA"/>
</dbReference>
<dbReference type="Pfam" id="PF00072">
    <property type="entry name" value="Response_reg"/>
    <property type="match status" value="1"/>
</dbReference>
<dbReference type="CDD" id="cd16922">
    <property type="entry name" value="HATPase_EvgS-ArcB-TorS-like"/>
    <property type="match status" value="2"/>
</dbReference>
<dbReference type="SMART" id="SM00388">
    <property type="entry name" value="HisKA"/>
    <property type="match status" value="2"/>
</dbReference>
<evidence type="ECO:0000259" key="17">
    <source>
        <dbReference type="PROSITE" id="PS50109"/>
    </source>
</evidence>
<feature type="transmembrane region" description="Helical" evidence="16">
    <location>
        <begin position="363"/>
        <end position="380"/>
    </location>
</feature>
<dbReference type="FunFam" id="3.30.565.10:FF:000023">
    <property type="entry name" value="PAS domain-containing sensor histidine kinase"/>
    <property type="match status" value="1"/>
</dbReference>
<feature type="transmembrane region" description="Helical" evidence="16">
    <location>
        <begin position="392"/>
        <end position="410"/>
    </location>
</feature>
<evidence type="ECO:0000313" key="19">
    <source>
        <dbReference type="EMBL" id="NMM62391.1"/>
    </source>
</evidence>
<dbReference type="PANTHER" id="PTHR43047:SF72">
    <property type="entry name" value="OSMOSENSING HISTIDINE PROTEIN KINASE SLN1"/>
    <property type="match status" value="1"/>
</dbReference>
<proteinExistence type="predicted"/>
<dbReference type="PANTHER" id="PTHR43047">
    <property type="entry name" value="TWO-COMPONENT HISTIDINE PROTEIN KINASE"/>
    <property type="match status" value="1"/>
</dbReference>
<evidence type="ECO:0000313" key="20">
    <source>
        <dbReference type="Proteomes" id="UP000537131"/>
    </source>
</evidence>
<reference evidence="19 20" key="1">
    <citation type="submission" date="2020-04" db="EMBL/GenBank/DDBJ databases">
        <authorList>
            <person name="Doyle D.A."/>
        </authorList>
    </citation>
    <scope>NUCLEOTIDE SEQUENCE [LARGE SCALE GENOMIC DNA]</scope>
    <source>
        <strain evidence="19 20">P21</strain>
    </source>
</reference>
<evidence type="ECO:0000256" key="13">
    <source>
        <dbReference type="ARBA" id="ARBA00024867"/>
    </source>
</evidence>
<dbReference type="InterPro" id="IPR004358">
    <property type="entry name" value="Sig_transdc_His_kin-like_C"/>
</dbReference>
<organism evidence="19 20">
    <name type="scientific">Clostridium muellerianum</name>
    <dbReference type="NCBI Taxonomy" id="2716538"/>
    <lineage>
        <taxon>Bacteria</taxon>
        <taxon>Bacillati</taxon>
        <taxon>Bacillota</taxon>
        <taxon>Clostridia</taxon>
        <taxon>Eubacteriales</taxon>
        <taxon>Clostridiaceae</taxon>
        <taxon>Clostridium</taxon>
    </lineage>
</organism>
<evidence type="ECO:0000256" key="14">
    <source>
        <dbReference type="PROSITE-ProRule" id="PRU00169"/>
    </source>
</evidence>
<dbReference type="PROSITE" id="PS50109">
    <property type="entry name" value="HIS_KIN"/>
    <property type="match status" value="2"/>
</dbReference>
<dbReference type="SUPFAM" id="SSF55874">
    <property type="entry name" value="ATPase domain of HSP90 chaperone/DNA topoisomerase II/histidine kinase"/>
    <property type="match status" value="2"/>
</dbReference>
<sequence length="1127" mass="129091">MKISKLVIRRVIFFIILLAVGCALTLTFINKNREVLNKKPIARDGILDLRNWDFKKQGVVKLDGQWEFYYDQLLTPENFKNKKDAKKTGLINIPGSFKNYNYKNKKLMPQGYATYRLKVLVNNKEQLYAVKTEFIQTAHKIWINDNAVIECGKVGKFKNEANPKLAVNLGAFYNSTNEFEILLQSSNFQYGVPQIDSILLGSESQLSENRAEKVGFDLFLFGTTLVAGLYNFILFMRRKKDKAPLYFAIVCALICLRTMLVGQRLIYWVFPNMNYVINVKLLLWTFFLYIPALIIFMSSFYTELISRKVLKFSNALGILYLFIILITPPIYYVNLILPIEIISDFLILYVISKMIYMDIIKKCNYEVIVIAMVILLGTRINDILYEYSVINTGSYAPIGILIFILAQFYASSDKFSLVFSKVEEMTDKLKAVDKLKDDFLATTSHELKTPLNGIVGLSQSLIDCNLKKLDNDQKETLILIKESAKRLSNLVNDILDFSKLKNDDIDLKMKPVDIKQLISMVTKSFKSFMDNTTVKILNTIEEDIPYVYGDENRIQQILYNLIGNAVKFTNEGEIEIYAFSNNDYIFVVIKDTGIGIDKQDFFSIFDPYIQSDGINKKYGGAGLGLYVTKRLVQLHGGEIKVESTLGGGSKFTFSLPKIYMNIKEQNEITSFIDKKESYNYEENYNHKEDYNEKLEQYKSNGKILIVDDESINIKVLKHFLSDEKYVVITAANGKEALNIAYNDKEIDLIILDIMLPDMIGWEICSMLREKYSLLELPILIATSDNRTESLVLSFKNGANDYLRKPFEKSELLARVKTLIDLKHLVNEVLNLQGQVASTTKQVEELNEDFEENKKMLFEALENDKVRTEFFANMSHELRTPLNVIWSTIQLIQSINTSRLNKKYDIDKYLNIMSQNTLRLLRLINNLIDTTKVEGGYLSLQFTNGNIISVIEEITLSAASYIEAQGIELVFDTEVEEKYISFDEDKIERIVLNLLSNAIKFTGKGGSIFVNVYDLGDKIKLLVKDTGIGIPEDRLDSIFDRFSQVDTSLSKKREGSGIGLALVKSLVEVMKGKIYVRSVLGEGSEFIVELPAVVSKKDDNTYTEGQETKEFSKYVERIKIEFSDIYDR</sequence>
<gene>
    <name evidence="19" type="ORF">HBE96_06750</name>
</gene>
<dbReference type="InterPro" id="IPR011006">
    <property type="entry name" value="CheY-like_superfamily"/>
</dbReference>
<feature type="transmembrane region" description="Helical" evidence="16">
    <location>
        <begin position="245"/>
        <end position="270"/>
    </location>
</feature>
<dbReference type="CDD" id="cd00082">
    <property type="entry name" value="HisKA"/>
    <property type="match status" value="2"/>
</dbReference>
<comment type="function">
    <text evidence="13">May play the central regulatory role in sporulation. It may be an element of the effector pathway responsible for the activation of sporulation genes in response to nutritional stress. Spo0A may act in concert with spo0H (a sigma factor) to control the expression of some genes that are critical to the sporulation process.</text>
</comment>
<dbReference type="Gene3D" id="3.40.50.2300">
    <property type="match status" value="1"/>
</dbReference>
<dbReference type="Gene3D" id="1.10.287.130">
    <property type="match status" value="2"/>
</dbReference>
<dbReference type="GO" id="GO:0005886">
    <property type="term" value="C:plasma membrane"/>
    <property type="evidence" value="ECO:0007669"/>
    <property type="project" value="UniProtKB-SubCell"/>
</dbReference>
<evidence type="ECO:0000256" key="15">
    <source>
        <dbReference type="SAM" id="Coils"/>
    </source>
</evidence>
<evidence type="ECO:0000256" key="10">
    <source>
        <dbReference type="ARBA" id="ARBA00022840"/>
    </source>
</evidence>
<dbReference type="Proteomes" id="UP000537131">
    <property type="component" value="Unassembled WGS sequence"/>
</dbReference>
<comment type="caution">
    <text evidence="19">The sequence shown here is derived from an EMBL/GenBank/DDBJ whole genome shotgun (WGS) entry which is preliminary data.</text>
</comment>
<dbReference type="Gene3D" id="3.30.565.10">
    <property type="entry name" value="Histidine kinase-like ATPase, C-terminal domain"/>
    <property type="match status" value="2"/>
</dbReference>
<keyword evidence="16" id="KW-0812">Transmembrane</keyword>
<dbReference type="FunFam" id="3.30.565.10:FF:000037">
    <property type="entry name" value="Hybrid sensor histidine kinase/response regulator"/>
    <property type="match status" value="1"/>
</dbReference>
<keyword evidence="8" id="KW-0547">Nucleotide-binding</keyword>
<evidence type="ECO:0000256" key="16">
    <source>
        <dbReference type="SAM" id="Phobius"/>
    </source>
</evidence>
<keyword evidence="16" id="KW-1133">Transmembrane helix</keyword>
<dbReference type="GO" id="GO:0005524">
    <property type="term" value="F:ATP binding"/>
    <property type="evidence" value="ECO:0007669"/>
    <property type="project" value="UniProtKB-KW"/>
</dbReference>
<dbReference type="InterPro" id="IPR036890">
    <property type="entry name" value="HATPase_C_sf"/>
</dbReference>
<feature type="transmembrane region" description="Helical" evidence="16">
    <location>
        <begin position="214"/>
        <end position="233"/>
    </location>
</feature>
<feature type="coiled-coil region" evidence="15">
    <location>
        <begin position="828"/>
        <end position="862"/>
    </location>
</feature>
<dbReference type="Pfam" id="PF00512">
    <property type="entry name" value="HisKA"/>
    <property type="match status" value="2"/>
</dbReference>
<dbReference type="SUPFAM" id="SSF47384">
    <property type="entry name" value="Homodimeric domain of signal transducing histidine kinase"/>
    <property type="match status" value="2"/>
</dbReference>
<dbReference type="InterPro" id="IPR003594">
    <property type="entry name" value="HATPase_dom"/>
</dbReference>
<dbReference type="PRINTS" id="PR00344">
    <property type="entry name" value="BCTRLSENSOR"/>
</dbReference>
<feature type="domain" description="Histidine kinase" evidence="17">
    <location>
        <begin position="872"/>
        <end position="1093"/>
    </location>
</feature>
<keyword evidence="11" id="KW-0902">Two-component regulatory system</keyword>
<dbReference type="GO" id="GO:0000155">
    <property type="term" value="F:phosphorelay sensor kinase activity"/>
    <property type="evidence" value="ECO:0007669"/>
    <property type="project" value="InterPro"/>
</dbReference>
<dbReference type="InterPro" id="IPR001789">
    <property type="entry name" value="Sig_transdc_resp-reg_receiver"/>
</dbReference>
<dbReference type="EC" id="2.7.13.3" evidence="3"/>
<feature type="modified residue" description="4-aspartylphosphate" evidence="14">
    <location>
        <position position="752"/>
    </location>
</feature>
<dbReference type="InterPro" id="IPR005467">
    <property type="entry name" value="His_kinase_dom"/>
</dbReference>
<keyword evidence="12 16" id="KW-0472">Membrane</keyword>
<name>A0A7Y0EFE9_9CLOT</name>
<comment type="catalytic activity">
    <reaction evidence="1">
        <text>ATP + protein L-histidine = ADP + protein N-phospho-L-histidine.</text>
        <dbReference type="EC" id="2.7.13.3"/>
    </reaction>
</comment>
<evidence type="ECO:0000256" key="8">
    <source>
        <dbReference type="ARBA" id="ARBA00022741"/>
    </source>
</evidence>
<dbReference type="InterPro" id="IPR008979">
    <property type="entry name" value="Galactose-bd-like_sf"/>
</dbReference>
<evidence type="ECO:0000256" key="3">
    <source>
        <dbReference type="ARBA" id="ARBA00012438"/>
    </source>
</evidence>
<dbReference type="InterPro" id="IPR036097">
    <property type="entry name" value="HisK_dim/P_sf"/>
</dbReference>
<dbReference type="SMART" id="SM00448">
    <property type="entry name" value="REC"/>
    <property type="match status" value="1"/>
</dbReference>
<dbReference type="SUPFAM" id="SSF49785">
    <property type="entry name" value="Galactose-binding domain-like"/>
    <property type="match status" value="1"/>
</dbReference>
<dbReference type="AlphaFoldDB" id="A0A7Y0EFE9"/>
<dbReference type="RefSeq" id="WP_169296994.1">
    <property type="nucleotide sequence ID" value="NZ_JABBNI010000012.1"/>
</dbReference>
<evidence type="ECO:0000256" key="9">
    <source>
        <dbReference type="ARBA" id="ARBA00022777"/>
    </source>
</evidence>
<keyword evidence="15" id="KW-0175">Coiled coil</keyword>
<dbReference type="InterPro" id="IPR003661">
    <property type="entry name" value="HisK_dim/P_dom"/>
</dbReference>
<evidence type="ECO:0000256" key="6">
    <source>
        <dbReference type="ARBA" id="ARBA00022553"/>
    </source>
</evidence>
<dbReference type="PROSITE" id="PS51257">
    <property type="entry name" value="PROKAR_LIPOPROTEIN"/>
    <property type="match status" value="1"/>
</dbReference>
<evidence type="ECO:0000256" key="12">
    <source>
        <dbReference type="ARBA" id="ARBA00023136"/>
    </source>
</evidence>
<evidence type="ECO:0000256" key="11">
    <source>
        <dbReference type="ARBA" id="ARBA00023012"/>
    </source>
</evidence>
<feature type="transmembrane region" description="Helical" evidence="16">
    <location>
        <begin position="12"/>
        <end position="29"/>
    </location>
</feature>
<dbReference type="InterPro" id="IPR011623">
    <property type="entry name" value="7TMR_DISM_rcpt_extracell_dom1"/>
</dbReference>